<evidence type="ECO:0000313" key="1">
    <source>
        <dbReference type="EMBL" id="WZL68758.1"/>
    </source>
</evidence>
<reference evidence="1 2" key="1">
    <citation type="submission" date="2023-03" db="EMBL/GenBank/DDBJ databases">
        <title>Novel Species.</title>
        <authorList>
            <person name="Ma S."/>
        </authorList>
    </citation>
    <scope>NUCLEOTIDE SEQUENCE [LARGE SCALE GENOMIC DNA]</scope>
    <source>
        <strain evidence="1 2">LIND6LT2</strain>
    </source>
</reference>
<gene>
    <name evidence="1" type="ORF">QBE51_07925</name>
</gene>
<accession>A0ABZ2Y0B3</accession>
<evidence type="ECO:0000313" key="2">
    <source>
        <dbReference type="Proteomes" id="UP001486565"/>
    </source>
</evidence>
<protein>
    <submittedName>
        <fullName evidence="1">Uncharacterized protein</fullName>
    </submittedName>
</protein>
<dbReference type="Proteomes" id="UP001486565">
    <property type="component" value="Chromosome"/>
</dbReference>
<proteinExistence type="predicted"/>
<sequence>MSENILEDIRMITEDYNDKYLLLKEINFYEDIDQETSSMYAIEPKNSKLRFICNGISTNYLNDKDFLPVMGNVRAQGKGVEFFPMGFKVNGQVLQNVSRAIYIKPFVPSIESTVMFSFTYRGNCTTSLILLSQKGYELATENPKEKTEDEYTEIFKTEGNLIFSISKNMVYAYTYSNGKQQIIFNSYVKLQETNLCAVLDAKEGKFDLIELGKFNKSILHVNSSDMVIDGRKYCYIGWYDKYNGRSESQWNCHNILYGNKSGYIFLKPIHIYANKIKLLIAYQGKIKLEYWSSNDLAWKEISNNEELLVEDKILNFRIYMNYGDALSKFNIYKIE</sequence>
<dbReference type="EMBL" id="CP121687">
    <property type="protein sequence ID" value="WZL68758.1"/>
    <property type="molecule type" value="Genomic_DNA"/>
</dbReference>
<name>A0ABZ2Y0B3_9FIRM</name>
<organism evidence="1 2">
    <name type="scientific">Defluviitalea saccharophila</name>
    <dbReference type="NCBI Taxonomy" id="879970"/>
    <lineage>
        <taxon>Bacteria</taxon>
        <taxon>Bacillati</taxon>
        <taxon>Bacillota</taxon>
        <taxon>Clostridia</taxon>
        <taxon>Lachnospirales</taxon>
        <taxon>Defluviitaleaceae</taxon>
        <taxon>Defluviitalea</taxon>
    </lineage>
</organism>
<dbReference type="RefSeq" id="WP_341875763.1">
    <property type="nucleotide sequence ID" value="NZ_CP121687.1"/>
</dbReference>
<keyword evidence="2" id="KW-1185">Reference proteome</keyword>